<dbReference type="InterPro" id="IPR016163">
    <property type="entry name" value="Ald_DH_C"/>
</dbReference>
<dbReference type="PROSITE" id="PS00070">
    <property type="entry name" value="ALDEHYDE_DEHYDR_CYS"/>
    <property type="match status" value="1"/>
</dbReference>
<dbReference type="GO" id="GO:0004030">
    <property type="term" value="F:aldehyde dehydrogenase [NAD(P)+] activity"/>
    <property type="evidence" value="ECO:0007669"/>
    <property type="project" value="UniProtKB-ARBA"/>
</dbReference>
<sequence>MTFTLTPHAPKTDGALAFLARPAQPIWIGGEWQILPDQFDSHDPATGDLLTRLSRAGAAEADAAVAAAQEALASNAWRGMLPAARQALLWNIADLIEAHADELAELESLDQGKTFATARFGEIPGTVAQFRYYAGFATKLTGDSFTPSIGYAPPGKQVMAYTRREPVGVVAAITPWNSPLLMAAMKLAPALCAGCTVILKPAEETSLTAIRLCELIEEAGMPKGVVNLLTGFGYEVGEALATHAGVAKVAFTGSTEIGRHLLGSAKGNLKKLTLELGGKSPAIVMADADLDLAVPGVARGIFANSGQVCVAGSRIYVQRALYDQFAERLVQAALALRLGHGLAPDSDLGPLINATHAARVAGIVDRGRAEGAEILTGGGQIDEAPAFFRPTILTGVRPDMALMRDEIFGPVTALTPFDTPEEALDLANDTEYGLAASVWTENLSHAHRLAAAIHAGTVWVNCHSYFSPELPKGGMKASGWGVENGAQGLDNYLENKTVCMVI</sequence>
<feature type="domain" description="Aldehyde dehydrogenase" evidence="5">
    <location>
        <begin position="38"/>
        <end position="498"/>
    </location>
</feature>
<dbReference type="InterPro" id="IPR015590">
    <property type="entry name" value="Aldehyde_DH_dom"/>
</dbReference>
<dbReference type="Gene3D" id="3.40.309.10">
    <property type="entry name" value="Aldehyde Dehydrogenase, Chain A, domain 2"/>
    <property type="match status" value="1"/>
</dbReference>
<reference evidence="6 7" key="1">
    <citation type="submission" date="2016-10" db="EMBL/GenBank/DDBJ databases">
        <authorList>
            <person name="de Groot N.N."/>
        </authorList>
    </citation>
    <scope>NUCLEOTIDE SEQUENCE [LARGE SCALE GENOMIC DNA]</scope>
    <source>
        <strain evidence="6 7">DSM 27375</strain>
    </source>
</reference>
<dbReference type="SUPFAM" id="SSF53720">
    <property type="entry name" value="ALDH-like"/>
    <property type="match status" value="1"/>
</dbReference>
<dbReference type="Gene3D" id="3.40.605.10">
    <property type="entry name" value="Aldehyde Dehydrogenase, Chain A, domain 1"/>
    <property type="match status" value="1"/>
</dbReference>
<dbReference type="Pfam" id="PF00171">
    <property type="entry name" value="Aldedh"/>
    <property type="match status" value="1"/>
</dbReference>
<dbReference type="PANTHER" id="PTHR11699">
    <property type="entry name" value="ALDEHYDE DEHYDROGENASE-RELATED"/>
    <property type="match status" value="1"/>
</dbReference>
<evidence type="ECO:0000256" key="1">
    <source>
        <dbReference type="ARBA" id="ARBA00009986"/>
    </source>
</evidence>
<proteinExistence type="inferred from homology"/>
<dbReference type="InterPro" id="IPR016161">
    <property type="entry name" value="Ald_DH/histidinol_DH"/>
</dbReference>
<evidence type="ECO:0000259" key="5">
    <source>
        <dbReference type="Pfam" id="PF00171"/>
    </source>
</evidence>
<dbReference type="OrthoDB" id="9812625at2"/>
<dbReference type="InterPro" id="IPR016160">
    <property type="entry name" value="Ald_DH_CS_CYS"/>
</dbReference>
<protein>
    <submittedName>
        <fullName evidence="6">Phenylacetaldehyde dehydrogenase</fullName>
    </submittedName>
</protein>
<evidence type="ECO:0000256" key="3">
    <source>
        <dbReference type="PROSITE-ProRule" id="PRU10007"/>
    </source>
</evidence>
<dbReference type="FunFam" id="3.40.605.10:FF:000001">
    <property type="entry name" value="Aldehyde dehydrogenase 1"/>
    <property type="match status" value="1"/>
</dbReference>
<keyword evidence="2 4" id="KW-0560">Oxidoreductase</keyword>
<dbReference type="Proteomes" id="UP000182284">
    <property type="component" value="Unassembled WGS sequence"/>
</dbReference>
<organism evidence="6 7">
    <name type="scientific">Celeribacter baekdonensis</name>
    <dbReference type="NCBI Taxonomy" id="875171"/>
    <lineage>
        <taxon>Bacteria</taxon>
        <taxon>Pseudomonadati</taxon>
        <taxon>Pseudomonadota</taxon>
        <taxon>Alphaproteobacteria</taxon>
        <taxon>Rhodobacterales</taxon>
        <taxon>Roseobacteraceae</taxon>
        <taxon>Celeribacter</taxon>
    </lineage>
</organism>
<dbReference type="EMBL" id="FNBL01000018">
    <property type="protein sequence ID" value="SDG36915.1"/>
    <property type="molecule type" value="Genomic_DNA"/>
</dbReference>
<evidence type="ECO:0000256" key="4">
    <source>
        <dbReference type="RuleBase" id="RU003345"/>
    </source>
</evidence>
<dbReference type="InterPro" id="IPR016162">
    <property type="entry name" value="Ald_DH_N"/>
</dbReference>
<dbReference type="RefSeq" id="WP_074647112.1">
    <property type="nucleotide sequence ID" value="NZ_FNBL01000018.1"/>
</dbReference>
<name>A0A1G7TNR6_9RHOB</name>
<evidence type="ECO:0000313" key="6">
    <source>
        <dbReference type="EMBL" id="SDG36915.1"/>
    </source>
</evidence>
<dbReference type="PROSITE" id="PS00687">
    <property type="entry name" value="ALDEHYDE_DEHYDR_GLU"/>
    <property type="match status" value="1"/>
</dbReference>
<dbReference type="FunFam" id="3.40.309.10:FF:000012">
    <property type="entry name" value="Betaine aldehyde dehydrogenase"/>
    <property type="match status" value="1"/>
</dbReference>
<comment type="similarity">
    <text evidence="1 4">Belongs to the aldehyde dehydrogenase family.</text>
</comment>
<evidence type="ECO:0000256" key="2">
    <source>
        <dbReference type="ARBA" id="ARBA00023002"/>
    </source>
</evidence>
<dbReference type="AlphaFoldDB" id="A0A1G7TNR6"/>
<feature type="active site" evidence="3">
    <location>
        <position position="275"/>
    </location>
</feature>
<accession>A0A1G7TNR6</accession>
<evidence type="ECO:0000313" key="7">
    <source>
        <dbReference type="Proteomes" id="UP000182284"/>
    </source>
</evidence>
<gene>
    <name evidence="6" type="ORF">SAMN04488117_11811</name>
</gene>
<dbReference type="InterPro" id="IPR029510">
    <property type="entry name" value="Ald_DH_CS_GLU"/>
</dbReference>